<dbReference type="VEuPathDB" id="FungiDB:MELLADRAFT_105285"/>
<feature type="compositionally biased region" description="Basic and acidic residues" evidence="1">
    <location>
        <begin position="164"/>
        <end position="174"/>
    </location>
</feature>
<feature type="compositionally biased region" description="Polar residues" evidence="1">
    <location>
        <begin position="183"/>
        <end position="200"/>
    </location>
</feature>
<dbReference type="EMBL" id="GL883102">
    <property type="protein sequence ID" value="EGG08116.1"/>
    <property type="molecule type" value="Genomic_DNA"/>
</dbReference>
<feature type="region of interest" description="Disordered" evidence="1">
    <location>
        <begin position="140"/>
        <end position="254"/>
    </location>
</feature>
<proteinExistence type="predicted"/>
<dbReference type="OrthoDB" id="10612964at2759"/>
<dbReference type="KEGG" id="mlr:MELLADRAFT_105285"/>
<dbReference type="GeneID" id="18922557"/>
<dbReference type="Proteomes" id="UP000001072">
    <property type="component" value="Unassembled WGS sequence"/>
</dbReference>
<evidence type="ECO:0000313" key="4">
    <source>
        <dbReference type="Proteomes" id="UP000001072"/>
    </source>
</evidence>
<feature type="signal peptide" evidence="2">
    <location>
        <begin position="1"/>
        <end position="24"/>
    </location>
</feature>
<protein>
    <submittedName>
        <fullName evidence="3">Uncharacterized protein</fullName>
    </submittedName>
</protein>
<feature type="compositionally biased region" description="Polar residues" evidence="1">
    <location>
        <begin position="234"/>
        <end position="246"/>
    </location>
</feature>
<dbReference type="AlphaFoldDB" id="F4RHL5"/>
<accession>F4RHL5</accession>
<dbReference type="InParanoid" id="F4RHL5"/>
<gene>
    <name evidence="3" type="ORF">MELLADRAFT_105285</name>
</gene>
<keyword evidence="2" id="KW-0732">Signal</keyword>
<dbReference type="RefSeq" id="XP_007408881.1">
    <property type="nucleotide sequence ID" value="XM_007408819.1"/>
</dbReference>
<evidence type="ECO:0000256" key="2">
    <source>
        <dbReference type="SAM" id="SignalP"/>
    </source>
</evidence>
<keyword evidence="4" id="KW-1185">Reference proteome</keyword>
<feature type="chain" id="PRO_5003317661" evidence="2">
    <location>
        <begin position="25"/>
        <end position="254"/>
    </location>
</feature>
<organism evidence="4">
    <name type="scientific">Melampsora larici-populina (strain 98AG31 / pathotype 3-4-7)</name>
    <name type="common">Poplar leaf rust fungus</name>
    <dbReference type="NCBI Taxonomy" id="747676"/>
    <lineage>
        <taxon>Eukaryota</taxon>
        <taxon>Fungi</taxon>
        <taxon>Dikarya</taxon>
        <taxon>Basidiomycota</taxon>
        <taxon>Pucciniomycotina</taxon>
        <taxon>Pucciniomycetes</taxon>
        <taxon>Pucciniales</taxon>
        <taxon>Melampsoraceae</taxon>
        <taxon>Melampsora</taxon>
    </lineage>
</organism>
<evidence type="ECO:0000256" key="1">
    <source>
        <dbReference type="SAM" id="MobiDB-lite"/>
    </source>
</evidence>
<name>F4RHL5_MELLP</name>
<evidence type="ECO:0000313" key="3">
    <source>
        <dbReference type="EMBL" id="EGG08116.1"/>
    </source>
</evidence>
<reference evidence="4" key="1">
    <citation type="journal article" date="2011" name="Proc. Natl. Acad. Sci. U.S.A.">
        <title>Obligate biotrophy features unraveled by the genomic analysis of rust fungi.</title>
        <authorList>
            <person name="Duplessis S."/>
            <person name="Cuomo C.A."/>
            <person name="Lin Y.-C."/>
            <person name="Aerts A."/>
            <person name="Tisserant E."/>
            <person name="Veneault-Fourrey C."/>
            <person name="Joly D.L."/>
            <person name="Hacquard S."/>
            <person name="Amselem J."/>
            <person name="Cantarel B.L."/>
            <person name="Chiu R."/>
            <person name="Coutinho P.M."/>
            <person name="Feau N."/>
            <person name="Field M."/>
            <person name="Frey P."/>
            <person name="Gelhaye E."/>
            <person name="Goldberg J."/>
            <person name="Grabherr M.G."/>
            <person name="Kodira C.D."/>
            <person name="Kohler A."/>
            <person name="Kuees U."/>
            <person name="Lindquist E.A."/>
            <person name="Lucas S.M."/>
            <person name="Mago R."/>
            <person name="Mauceli E."/>
            <person name="Morin E."/>
            <person name="Murat C."/>
            <person name="Pangilinan J.L."/>
            <person name="Park R."/>
            <person name="Pearson M."/>
            <person name="Quesneville H."/>
            <person name="Rouhier N."/>
            <person name="Sakthikumar S."/>
            <person name="Salamov A.A."/>
            <person name="Schmutz J."/>
            <person name="Selles B."/>
            <person name="Shapiro H."/>
            <person name="Tanguay P."/>
            <person name="Tuskan G.A."/>
            <person name="Henrissat B."/>
            <person name="Van de Peer Y."/>
            <person name="Rouze P."/>
            <person name="Ellis J.G."/>
            <person name="Dodds P.N."/>
            <person name="Schein J.E."/>
            <person name="Zhong S."/>
            <person name="Hamelin R.C."/>
            <person name="Grigoriev I.V."/>
            <person name="Szabo L.J."/>
            <person name="Martin F."/>
        </authorList>
    </citation>
    <scope>NUCLEOTIDE SEQUENCE [LARGE SCALE GENOMIC DNA]</scope>
    <source>
        <strain evidence="4">98AG31 / pathotype 3-4-7</strain>
    </source>
</reference>
<sequence>MDMLATTPAMILLMVEILLQLSTHLRKHKSNLTFEDVIVTYLMSEDKDILMKMSCRYWGRPIGWPLSLLFLMAIQNLAKCIVNIQASKQWRRLDYLPHVSANVVKPKFFGITASEKRSQQIRAGMDFLFQLMRPWLSAGHPGAKPAQPELRSSAKPLRNAPEPNHSDSDGKSSETNKPGGRGDTTNDGSTSKLRAFSLSQRIARYSESLSSSEQELDNTSQDIDTADLDDPIDQSHQPGKPNQDSTDGPGGARR</sequence>
<dbReference type="HOGENOM" id="CLU_1094504_0_0_1"/>